<gene>
    <name evidence="15" type="ORF">CVT25_013679</name>
</gene>
<dbReference type="Gene3D" id="1.10.390.10">
    <property type="entry name" value="Neutral Protease Domain 2"/>
    <property type="match status" value="1"/>
</dbReference>
<dbReference type="Gene3D" id="2.60.40.1730">
    <property type="entry name" value="tricorn interacting facor f3 domain"/>
    <property type="match status" value="1"/>
</dbReference>
<dbReference type="FunCoup" id="A0A409XBF0">
    <property type="interactions" value="503"/>
</dbReference>
<evidence type="ECO:0000256" key="9">
    <source>
        <dbReference type="PIRSR" id="PIRSR634016-3"/>
    </source>
</evidence>
<evidence type="ECO:0000256" key="5">
    <source>
        <dbReference type="ARBA" id="ARBA00022801"/>
    </source>
</evidence>
<evidence type="ECO:0000313" key="16">
    <source>
        <dbReference type="Proteomes" id="UP000283269"/>
    </source>
</evidence>
<keyword evidence="4 9" id="KW-0479">Metal-binding</keyword>
<keyword evidence="7 11" id="KW-0482">Metalloprotease</keyword>
<dbReference type="Gene3D" id="2.60.40.1910">
    <property type="match status" value="1"/>
</dbReference>
<dbReference type="InterPro" id="IPR014782">
    <property type="entry name" value="Peptidase_M1_dom"/>
</dbReference>
<comment type="similarity">
    <text evidence="1 11">Belongs to the peptidase M1 family.</text>
</comment>
<dbReference type="PANTHER" id="PTHR11533:SF174">
    <property type="entry name" value="PUROMYCIN-SENSITIVE AMINOPEPTIDASE-RELATED"/>
    <property type="match status" value="1"/>
</dbReference>
<dbReference type="SUPFAM" id="SSF63737">
    <property type="entry name" value="Leukotriene A4 hydrolase N-terminal domain"/>
    <property type="match status" value="1"/>
</dbReference>
<proteinExistence type="inferred from homology"/>
<dbReference type="Pfam" id="PF01433">
    <property type="entry name" value="Peptidase_M1"/>
    <property type="match status" value="1"/>
</dbReference>
<evidence type="ECO:0000259" key="13">
    <source>
        <dbReference type="Pfam" id="PF11838"/>
    </source>
</evidence>
<feature type="domain" description="Aminopeptidase N-like N-terminal" evidence="14">
    <location>
        <begin position="20"/>
        <end position="210"/>
    </location>
</feature>
<feature type="binding site" evidence="9">
    <location>
        <position position="325"/>
    </location>
    <ligand>
        <name>Zn(2+)</name>
        <dbReference type="ChEBI" id="CHEBI:29105"/>
        <note>catalytic</note>
    </ligand>
</feature>
<dbReference type="PRINTS" id="PR00756">
    <property type="entry name" value="ALADIPTASE"/>
</dbReference>
<dbReference type="Pfam" id="PF17900">
    <property type="entry name" value="Peptidase_M1_N"/>
    <property type="match status" value="1"/>
</dbReference>
<dbReference type="InterPro" id="IPR001930">
    <property type="entry name" value="Peptidase_M1"/>
</dbReference>
<evidence type="ECO:0000256" key="7">
    <source>
        <dbReference type="ARBA" id="ARBA00023049"/>
    </source>
</evidence>
<dbReference type="InterPro" id="IPR045357">
    <property type="entry name" value="Aminopeptidase_N-like_N"/>
</dbReference>
<dbReference type="EC" id="3.4.11.-" evidence="11"/>
<dbReference type="CDD" id="cd09601">
    <property type="entry name" value="M1_APN-Q_like"/>
    <property type="match status" value="1"/>
</dbReference>
<dbReference type="GO" id="GO:0005615">
    <property type="term" value="C:extracellular space"/>
    <property type="evidence" value="ECO:0007669"/>
    <property type="project" value="TreeGrafter"/>
</dbReference>
<dbReference type="InParanoid" id="A0A409XBF0"/>
<dbReference type="FunFam" id="1.10.390.10:FF:000006">
    <property type="entry name" value="Puromycin-sensitive aminopeptidase"/>
    <property type="match status" value="1"/>
</dbReference>
<feature type="binding site" evidence="9">
    <location>
        <position position="344"/>
    </location>
    <ligand>
        <name>Zn(2+)</name>
        <dbReference type="ChEBI" id="CHEBI:29105"/>
        <note>catalytic</note>
    </ligand>
</feature>
<feature type="binding site" evidence="9">
    <location>
        <position position="321"/>
    </location>
    <ligand>
        <name>Zn(2+)</name>
        <dbReference type="ChEBI" id="CHEBI:29105"/>
        <note>catalytic</note>
    </ligand>
</feature>
<dbReference type="GO" id="GO:0042277">
    <property type="term" value="F:peptide binding"/>
    <property type="evidence" value="ECO:0007669"/>
    <property type="project" value="TreeGrafter"/>
</dbReference>
<keyword evidence="2 11" id="KW-0031">Aminopeptidase</keyword>
<protein>
    <recommendedName>
        <fullName evidence="11">Aminopeptidase</fullName>
        <ecNumber evidence="11">3.4.11.-</ecNumber>
    </recommendedName>
</protein>
<sequence>MSATKNHDDPNNYRLPTNVKPSHYDITFKTDLEKATFEGVVKITLDVKVDTSLIVLNVSRLELGNASIYSDVLGTEQPATIVHTDKVQERVTYEINEMLPAGSKAKLKIYFSGKLGENMMGYLRGSWENEGKTEYYALTQFQPTAARSAFPCWDEPLLKATFAITMISRAGTINLSNMPALSEEPILEGIDAEKWIITKFDTTPPMSSYIVALANGPFKFLEKSVFMPLSRKTIPLRIYTPPNVVGQAEFVLGVSASVLPLYEKIFGVEYPLPKLDTVVGNIVDGAMENWGLIIGNSVAFLLDANNADIRAKKRVASVQSHEIAHLWFGDITTMEWWNYLYLNEGFATLVRESSRLSYDWLIMPEQMGEVIVPEWRVNSEFITKRLNAALNLDAKLSSHPIEVECLDTDSISQMFNPLSYDKAASVLRMLSFYVGEEIFLKGVSTYLKKNIYGNSVTHDLWDGISSATGLDITDLMENWITKTGFPVVTVTEHDKGITVRQDRFLESGFDSEQDNETLWNIPLGILSTTPGKLWGRHVITDRTQVLREREVTITLDTTKPFKLNAGTNGVFRILYTPARLALIATEAAKEDSIFSLDDKIGLLQDAVALSKAGLSMLSSSLDFITKLKNEKEYLVWQAIAESLSSVRDVWWEYPEIVDKLDAFRRSLFTPLVKKLGFEYPKDEALDKSLLRTLAVEHAYEAGDERTYQETGDESHILADLQIVIYSAATRYGGRTEYDAMTKIYSQPKTPSEQASAARALAAPQDANLIAETFEFISNKAQNRDVGTIFNALAQNYNARRPFTKYVQESYDLLYARFKGTFSLKFLFPAAISFYSTKADYEEVARFFRDKDTSKYNQTLNQALDGIQARTKYVEVRERTRWFLKR</sequence>
<evidence type="ECO:0000256" key="4">
    <source>
        <dbReference type="ARBA" id="ARBA00022723"/>
    </source>
</evidence>
<feature type="site" description="Transition state stabilizer" evidence="10">
    <location>
        <position position="420"/>
    </location>
</feature>
<feature type="domain" description="Peptidase M1 membrane alanine aminopeptidase" evidence="12">
    <location>
        <begin position="252"/>
        <end position="479"/>
    </location>
</feature>
<evidence type="ECO:0000259" key="14">
    <source>
        <dbReference type="Pfam" id="PF17900"/>
    </source>
</evidence>
<dbReference type="Proteomes" id="UP000283269">
    <property type="component" value="Unassembled WGS sequence"/>
</dbReference>
<dbReference type="GO" id="GO:0016020">
    <property type="term" value="C:membrane"/>
    <property type="evidence" value="ECO:0007669"/>
    <property type="project" value="TreeGrafter"/>
</dbReference>
<dbReference type="GO" id="GO:0043171">
    <property type="term" value="P:peptide catabolic process"/>
    <property type="evidence" value="ECO:0007669"/>
    <property type="project" value="TreeGrafter"/>
</dbReference>
<comment type="caution">
    <text evidence="15">The sequence shown here is derived from an EMBL/GenBank/DDBJ whole genome shotgun (WGS) entry which is preliminary data.</text>
</comment>
<dbReference type="InterPro" id="IPR027268">
    <property type="entry name" value="Peptidase_M4/M1_CTD_sf"/>
</dbReference>
<accession>A0A409XBF0</accession>
<dbReference type="GO" id="GO:0070006">
    <property type="term" value="F:metalloaminopeptidase activity"/>
    <property type="evidence" value="ECO:0007669"/>
    <property type="project" value="TreeGrafter"/>
</dbReference>
<dbReference type="InterPro" id="IPR034016">
    <property type="entry name" value="M1_APN-typ"/>
</dbReference>
<keyword evidence="16" id="KW-1185">Reference proteome</keyword>
<dbReference type="OrthoDB" id="10031169at2759"/>
<evidence type="ECO:0000256" key="3">
    <source>
        <dbReference type="ARBA" id="ARBA00022670"/>
    </source>
</evidence>
<dbReference type="Gene3D" id="1.25.50.20">
    <property type="match status" value="1"/>
</dbReference>
<comment type="cofactor">
    <cofactor evidence="9 11">
        <name>Zn(2+)</name>
        <dbReference type="ChEBI" id="CHEBI:29105"/>
    </cofactor>
    <text evidence="9 11">Binds 1 zinc ion per subunit.</text>
</comment>
<feature type="domain" description="ERAP1-like C-terminal" evidence="13">
    <location>
        <begin position="561"/>
        <end position="868"/>
    </location>
</feature>
<dbReference type="GO" id="GO:0006508">
    <property type="term" value="P:proteolysis"/>
    <property type="evidence" value="ECO:0007669"/>
    <property type="project" value="UniProtKB-KW"/>
</dbReference>
<evidence type="ECO:0000256" key="1">
    <source>
        <dbReference type="ARBA" id="ARBA00010136"/>
    </source>
</evidence>
<evidence type="ECO:0000256" key="6">
    <source>
        <dbReference type="ARBA" id="ARBA00022833"/>
    </source>
</evidence>
<dbReference type="PANTHER" id="PTHR11533">
    <property type="entry name" value="PROTEASE M1 ZINC METALLOPROTEASE"/>
    <property type="match status" value="1"/>
</dbReference>
<dbReference type="SUPFAM" id="SSF55486">
    <property type="entry name" value="Metalloproteases ('zincins'), catalytic domain"/>
    <property type="match status" value="1"/>
</dbReference>
<evidence type="ECO:0000256" key="8">
    <source>
        <dbReference type="PIRSR" id="PIRSR634016-1"/>
    </source>
</evidence>
<dbReference type="EMBL" id="NHYD01002157">
    <property type="protein sequence ID" value="PPQ88071.1"/>
    <property type="molecule type" value="Genomic_DNA"/>
</dbReference>
<dbReference type="GO" id="GO:0005737">
    <property type="term" value="C:cytoplasm"/>
    <property type="evidence" value="ECO:0007669"/>
    <property type="project" value="TreeGrafter"/>
</dbReference>
<dbReference type="InterPro" id="IPR050344">
    <property type="entry name" value="Peptidase_M1_aminopeptidases"/>
</dbReference>
<feature type="active site" description="Proton acceptor" evidence="8">
    <location>
        <position position="322"/>
    </location>
</feature>
<dbReference type="GO" id="GO:0008270">
    <property type="term" value="F:zinc ion binding"/>
    <property type="evidence" value="ECO:0007669"/>
    <property type="project" value="UniProtKB-UniRule"/>
</dbReference>
<dbReference type="InterPro" id="IPR024571">
    <property type="entry name" value="ERAP1-like_C_dom"/>
</dbReference>
<dbReference type="STRING" id="93625.A0A409XBF0"/>
<reference evidence="15 16" key="1">
    <citation type="journal article" date="2018" name="Evol. Lett.">
        <title>Horizontal gene cluster transfer increased hallucinogenic mushroom diversity.</title>
        <authorList>
            <person name="Reynolds H.T."/>
            <person name="Vijayakumar V."/>
            <person name="Gluck-Thaler E."/>
            <person name="Korotkin H.B."/>
            <person name="Matheny P.B."/>
            <person name="Slot J.C."/>
        </authorList>
    </citation>
    <scope>NUCLEOTIDE SEQUENCE [LARGE SCALE GENOMIC DNA]</scope>
    <source>
        <strain evidence="15 16">2631</strain>
    </source>
</reference>
<evidence type="ECO:0000256" key="2">
    <source>
        <dbReference type="ARBA" id="ARBA00022438"/>
    </source>
</evidence>
<dbReference type="AlphaFoldDB" id="A0A409XBF0"/>
<keyword evidence="6 9" id="KW-0862">Zinc</keyword>
<evidence type="ECO:0000256" key="11">
    <source>
        <dbReference type="RuleBase" id="RU364040"/>
    </source>
</evidence>
<keyword evidence="5 11" id="KW-0378">Hydrolase</keyword>
<organism evidence="15 16">
    <name type="scientific">Psilocybe cyanescens</name>
    <dbReference type="NCBI Taxonomy" id="93625"/>
    <lineage>
        <taxon>Eukaryota</taxon>
        <taxon>Fungi</taxon>
        <taxon>Dikarya</taxon>
        <taxon>Basidiomycota</taxon>
        <taxon>Agaricomycotina</taxon>
        <taxon>Agaricomycetes</taxon>
        <taxon>Agaricomycetidae</taxon>
        <taxon>Agaricales</taxon>
        <taxon>Agaricineae</taxon>
        <taxon>Strophariaceae</taxon>
        <taxon>Psilocybe</taxon>
    </lineage>
</organism>
<evidence type="ECO:0000256" key="10">
    <source>
        <dbReference type="PIRSR" id="PIRSR634016-4"/>
    </source>
</evidence>
<evidence type="ECO:0000259" key="12">
    <source>
        <dbReference type="Pfam" id="PF01433"/>
    </source>
</evidence>
<dbReference type="Pfam" id="PF11838">
    <property type="entry name" value="ERAP1_C"/>
    <property type="match status" value="1"/>
</dbReference>
<dbReference type="InterPro" id="IPR042097">
    <property type="entry name" value="Aminopeptidase_N-like_N_sf"/>
</dbReference>
<name>A0A409XBF0_PSICY</name>
<keyword evidence="3 11" id="KW-0645">Protease</keyword>
<evidence type="ECO:0000313" key="15">
    <source>
        <dbReference type="EMBL" id="PPQ88071.1"/>
    </source>
</evidence>